<comment type="caution">
    <text evidence="2">The sequence shown here is derived from an EMBL/GenBank/DDBJ whole genome shotgun (WGS) entry which is preliminary data.</text>
</comment>
<proteinExistence type="predicted"/>
<accession>A0A399D4H1</accession>
<dbReference type="RefSeq" id="WP_119349473.1">
    <property type="nucleotide sequence ID" value="NZ_QWET01000005.1"/>
</dbReference>
<feature type="chain" id="PRO_5017224089" description="DUF11 domain-containing protein" evidence="1">
    <location>
        <begin position="25"/>
        <end position="360"/>
    </location>
</feature>
<evidence type="ECO:0008006" key="4">
    <source>
        <dbReference type="Google" id="ProtNLM"/>
    </source>
</evidence>
<keyword evidence="3" id="KW-1185">Reference proteome</keyword>
<sequence>MKKQILIVTFFIVAFLAGTINAFAQVDDAQLDAAVASCPVPAVLNCGTADALHPLPGESYTYDIDIVNGNTIHWFVTTDVNVIASAALTTSHEAVGGTYVLNAGTAVAGTATYDDGTNTGDVLGVQWNYFSPGTTVLLVAFVVDAAGCTNNIEAYKIEPVFNFVLEIAALEDDGTIQNPAASKECVSPVQSATFDGTNLVMDYGDNYIFYIVSAANWVHSWDPTFVAPTSAGGSAVGTVEWAYADEAHLTTTTWNTDATPVLASHWGVSSVGASGQCIVLRVNIDHSNANEMIAAETYTTGVDGVMYNAATSDYSNGDLADLDDGGSGNCVNTITDDADYIITPRPDINAVTPTPFIPKN</sequence>
<evidence type="ECO:0000313" key="2">
    <source>
        <dbReference type="EMBL" id="RIH65631.1"/>
    </source>
</evidence>
<keyword evidence="1" id="KW-0732">Signal</keyword>
<evidence type="ECO:0000313" key="3">
    <source>
        <dbReference type="Proteomes" id="UP000266441"/>
    </source>
</evidence>
<evidence type="ECO:0000256" key="1">
    <source>
        <dbReference type="SAM" id="SignalP"/>
    </source>
</evidence>
<gene>
    <name evidence="2" type="ORF">D1164_08165</name>
</gene>
<name>A0A399D4H1_9BACT</name>
<dbReference type="AlphaFoldDB" id="A0A399D4H1"/>
<dbReference type="OrthoDB" id="1118097at2"/>
<organism evidence="2 3">
    <name type="scientific">Mariniphaga sediminis</name>
    <dbReference type="NCBI Taxonomy" id="1628158"/>
    <lineage>
        <taxon>Bacteria</taxon>
        <taxon>Pseudomonadati</taxon>
        <taxon>Bacteroidota</taxon>
        <taxon>Bacteroidia</taxon>
        <taxon>Marinilabiliales</taxon>
        <taxon>Prolixibacteraceae</taxon>
        <taxon>Mariniphaga</taxon>
    </lineage>
</organism>
<dbReference type="EMBL" id="QWET01000005">
    <property type="protein sequence ID" value="RIH65631.1"/>
    <property type="molecule type" value="Genomic_DNA"/>
</dbReference>
<reference evidence="2 3" key="1">
    <citation type="journal article" date="2015" name="Int. J. Syst. Evol. Microbiol.">
        <title>Mariniphaga sediminis sp. nov., isolated from coastal sediment.</title>
        <authorList>
            <person name="Wang F.Q."/>
            <person name="Shen Q.Y."/>
            <person name="Chen G.J."/>
            <person name="Du Z.J."/>
        </authorList>
    </citation>
    <scope>NUCLEOTIDE SEQUENCE [LARGE SCALE GENOMIC DNA]</scope>
    <source>
        <strain evidence="2 3">SY21</strain>
    </source>
</reference>
<protein>
    <recommendedName>
        <fullName evidence="4">DUF11 domain-containing protein</fullName>
    </recommendedName>
</protein>
<feature type="signal peptide" evidence="1">
    <location>
        <begin position="1"/>
        <end position="24"/>
    </location>
</feature>
<dbReference type="Proteomes" id="UP000266441">
    <property type="component" value="Unassembled WGS sequence"/>
</dbReference>